<gene>
    <name evidence="1" type="ORF">HUJ06_027729</name>
</gene>
<accession>A0A822Y3T0</accession>
<keyword evidence="2" id="KW-1185">Reference proteome</keyword>
<reference evidence="1 2" key="1">
    <citation type="journal article" date="2020" name="Mol. Biol. Evol.">
        <title>Distinct Expression and Methylation Patterns for Genes with Different Fates following a Single Whole-Genome Duplication in Flowering Plants.</title>
        <authorList>
            <person name="Shi T."/>
            <person name="Rahmani R.S."/>
            <person name="Gugger P.F."/>
            <person name="Wang M."/>
            <person name="Li H."/>
            <person name="Zhang Y."/>
            <person name="Li Z."/>
            <person name="Wang Q."/>
            <person name="Van de Peer Y."/>
            <person name="Marchal K."/>
            <person name="Chen J."/>
        </authorList>
    </citation>
    <scope>NUCLEOTIDE SEQUENCE [LARGE SCALE GENOMIC DNA]</scope>
    <source>
        <tissue evidence="1">Leaf</tissue>
    </source>
</reference>
<name>A0A822Y3T0_NELNU</name>
<dbReference type="EMBL" id="DUZY01000002">
    <property type="protein sequence ID" value="DAD26261.1"/>
    <property type="molecule type" value="Genomic_DNA"/>
</dbReference>
<sequence length="50" mass="5860">MRLGNFSLFSLFSFSESQTQAHLIWESFLTRNSMRRNESMQSANLDTLKT</sequence>
<organism evidence="1 2">
    <name type="scientific">Nelumbo nucifera</name>
    <name type="common">Sacred lotus</name>
    <dbReference type="NCBI Taxonomy" id="4432"/>
    <lineage>
        <taxon>Eukaryota</taxon>
        <taxon>Viridiplantae</taxon>
        <taxon>Streptophyta</taxon>
        <taxon>Embryophyta</taxon>
        <taxon>Tracheophyta</taxon>
        <taxon>Spermatophyta</taxon>
        <taxon>Magnoliopsida</taxon>
        <taxon>Proteales</taxon>
        <taxon>Nelumbonaceae</taxon>
        <taxon>Nelumbo</taxon>
    </lineage>
</organism>
<evidence type="ECO:0000313" key="1">
    <source>
        <dbReference type="EMBL" id="DAD26261.1"/>
    </source>
</evidence>
<dbReference type="Proteomes" id="UP000607653">
    <property type="component" value="Unassembled WGS sequence"/>
</dbReference>
<dbReference type="AlphaFoldDB" id="A0A822Y3T0"/>
<protein>
    <submittedName>
        <fullName evidence="1">Uncharacterized protein</fullName>
    </submittedName>
</protein>
<evidence type="ECO:0000313" key="2">
    <source>
        <dbReference type="Proteomes" id="UP000607653"/>
    </source>
</evidence>
<proteinExistence type="predicted"/>
<comment type="caution">
    <text evidence="1">The sequence shown here is derived from an EMBL/GenBank/DDBJ whole genome shotgun (WGS) entry which is preliminary data.</text>
</comment>